<dbReference type="RefSeq" id="WP_102069504.1">
    <property type="nucleotide sequence ID" value="NZ_PDNV01000005.1"/>
</dbReference>
<dbReference type="Pfam" id="PF07690">
    <property type="entry name" value="MFS_1"/>
    <property type="match status" value="1"/>
</dbReference>
<gene>
    <name evidence="5" type="ORF">CR155_08045</name>
</gene>
<feature type="transmembrane region" description="Helical" evidence="4">
    <location>
        <begin position="393"/>
        <end position="418"/>
    </location>
</feature>
<feature type="transmembrane region" description="Helical" evidence="4">
    <location>
        <begin position="147"/>
        <end position="171"/>
    </location>
</feature>
<feature type="transmembrane region" description="Helical" evidence="4">
    <location>
        <begin position="278"/>
        <end position="296"/>
    </location>
</feature>
<comment type="caution">
    <text evidence="5">The sequence shown here is derived from an EMBL/GenBank/DDBJ whole genome shotgun (WGS) entry which is preliminary data.</text>
</comment>
<feature type="transmembrane region" description="Helical" evidence="4">
    <location>
        <begin position="115"/>
        <end position="135"/>
    </location>
</feature>
<feature type="transmembrane region" description="Helical" evidence="4">
    <location>
        <begin position="238"/>
        <end position="258"/>
    </location>
</feature>
<reference evidence="5 6" key="1">
    <citation type="submission" date="2017-10" db="EMBL/GenBank/DDBJ databases">
        <title>Two draft genome sequences of Pusillimonas sp. strains isolated from a nitrate- and radionuclide-contaminated groundwater in Russia.</title>
        <authorList>
            <person name="Grouzdev D.S."/>
            <person name="Tourova T.P."/>
            <person name="Goeva M.A."/>
            <person name="Babich T.L."/>
            <person name="Sokolova D.S."/>
            <person name="Abdullin R."/>
            <person name="Poltaraus A.B."/>
            <person name="Toshchakov S.V."/>
            <person name="Nazina T.N."/>
        </authorList>
    </citation>
    <scope>NUCLEOTIDE SEQUENCE [LARGE SCALE GENOMIC DNA]</scope>
    <source>
        <strain evidence="5 6">JR1/69-2-13</strain>
    </source>
</reference>
<sequence length="450" mass="48147">MAITLQRLFNVHRAEVAPVALSVLFFFCVLTALMMLRPAREALGMQGGLDAVRWLFVGTALVTLLVNPVFGTLVSRFRRIVFISATYLFFASSLVVFYLLIVFTPDVVGLITGQIFYVWFSVFNLFSSMVFWALMSDRYSLEQSKRFFALIAVGGTLGAIFGPWLASVLAAPLGTPALLLVSSGFLILALCAATMLVRIQPAHTTQDDDELEGRPRPDAGVIGGGAWDGIKAVFQSGYLTGIAVYVVILAVMATFLYFTRLQMVAALGGGVDARTTLFAQIDLITQIATLVIQVLVSGHLMKRLGVHITLALLPVTALLGFVGLALAGSLAALIIFESAFRAVQRAIMRPARETLFTVVSAEDKYKAKAFIDTFVYRAGDVAGAQLEGALGRLAMGLAAVASVAVPLAIVWAVLALWLGRTQQRIAVSDRSGHIPAGLPSPNTLGKGAST</sequence>
<feature type="transmembrane region" description="Helical" evidence="4">
    <location>
        <begin position="51"/>
        <end position="73"/>
    </location>
</feature>
<feature type="transmembrane region" description="Helical" evidence="4">
    <location>
        <begin position="80"/>
        <end position="103"/>
    </location>
</feature>
<evidence type="ECO:0000256" key="1">
    <source>
        <dbReference type="ARBA" id="ARBA00022692"/>
    </source>
</evidence>
<evidence type="ECO:0000256" key="3">
    <source>
        <dbReference type="ARBA" id="ARBA00023136"/>
    </source>
</evidence>
<evidence type="ECO:0000313" key="5">
    <source>
        <dbReference type="EMBL" id="PLC54069.1"/>
    </source>
</evidence>
<dbReference type="SUPFAM" id="SSF103473">
    <property type="entry name" value="MFS general substrate transporter"/>
    <property type="match status" value="1"/>
</dbReference>
<feature type="transmembrane region" description="Helical" evidence="4">
    <location>
        <begin position="177"/>
        <end position="197"/>
    </location>
</feature>
<evidence type="ECO:0000256" key="2">
    <source>
        <dbReference type="ARBA" id="ARBA00022989"/>
    </source>
</evidence>
<dbReference type="Gene3D" id="1.20.1250.20">
    <property type="entry name" value="MFS general substrate transporter like domains"/>
    <property type="match status" value="1"/>
</dbReference>
<evidence type="ECO:0000313" key="6">
    <source>
        <dbReference type="Proteomes" id="UP000234328"/>
    </source>
</evidence>
<dbReference type="EMBL" id="PDNV01000005">
    <property type="protein sequence ID" value="PLC54069.1"/>
    <property type="molecule type" value="Genomic_DNA"/>
</dbReference>
<feature type="transmembrane region" description="Helical" evidence="4">
    <location>
        <begin position="16"/>
        <end position="36"/>
    </location>
</feature>
<dbReference type="InterPro" id="IPR011701">
    <property type="entry name" value="MFS"/>
</dbReference>
<organism evidence="5 6">
    <name type="scientific">Pollutimonas nitritireducens</name>
    <dbReference type="NCBI Taxonomy" id="2045209"/>
    <lineage>
        <taxon>Bacteria</taxon>
        <taxon>Pseudomonadati</taxon>
        <taxon>Pseudomonadota</taxon>
        <taxon>Betaproteobacteria</taxon>
        <taxon>Burkholderiales</taxon>
        <taxon>Alcaligenaceae</taxon>
        <taxon>Pollutimonas</taxon>
    </lineage>
</organism>
<keyword evidence="1 4" id="KW-0812">Transmembrane</keyword>
<dbReference type="PANTHER" id="PTHR43596">
    <property type="entry name" value="ADP,ATP CARRIER PROTEIN"/>
    <property type="match status" value="1"/>
</dbReference>
<dbReference type="AlphaFoldDB" id="A0A2N4UGC7"/>
<proteinExistence type="predicted"/>
<dbReference type="Proteomes" id="UP000234328">
    <property type="component" value="Unassembled WGS sequence"/>
</dbReference>
<dbReference type="OrthoDB" id="199378at2"/>
<feature type="transmembrane region" description="Helical" evidence="4">
    <location>
        <begin position="308"/>
        <end position="336"/>
    </location>
</feature>
<dbReference type="GO" id="GO:0022857">
    <property type="term" value="F:transmembrane transporter activity"/>
    <property type="evidence" value="ECO:0007669"/>
    <property type="project" value="InterPro"/>
</dbReference>
<name>A0A2N4UGC7_9BURK</name>
<dbReference type="PANTHER" id="PTHR43596:SF1">
    <property type="entry name" value="ADP,ATP CARRIER PROTEIN"/>
    <property type="match status" value="1"/>
</dbReference>
<keyword evidence="3 4" id="KW-0472">Membrane</keyword>
<accession>A0A2N4UGC7</accession>
<protein>
    <submittedName>
        <fullName evidence="5">MFS transporter</fullName>
    </submittedName>
</protein>
<evidence type="ECO:0000256" key="4">
    <source>
        <dbReference type="SAM" id="Phobius"/>
    </source>
</evidence>
<dbReference type="InterPro" id="IPR036259">
    <property type="entry name" value="MFS_trans_sf"/>
</dbReference>
<keyword evidence="2 4" id="KW-1133">Transmembrane helix</keyword>
<keyword evidence="6" id="KW-1185">Reference proteome</keyword>